<dbReference type="SUPFAM" id="SSF53223">
    <property type="entry name" value="Aminoacid dehydrogenase-like, N-terminal domain"/>
    <property type="match status" value="1"/>
</dbReference>
<keyword evidence="3" id="KW-0028">Amino-acid biosynthesis</keyword>
<dbReference type="InterPro" id="IPR046346">
    <property type="entry name" value="Aminoacid_DH-like_N_sf"/>
</dbReference>
<reference evidence="5" key="1">
    <citation type="submission" date="2022-10" db="EMBL/GenBank/DDBJ databases">
        <title>Sifting through the core-genome to identify putative cross-protective antigens against Riemerella anatipestifer.</title>
        <authorList>
            <person name="Zheng X."/>
            <person name="Zhang W."/>
        </authorList>
    </citation>
    <scope>NUCLEOTIDE SEQUENCE</scope>
    <source>
        <strain evidence="5">ZWRA178</strain>
    </source>
</reference>
<organism evidence="5 6">
    <name type="scientific">Riemerella anatipestifer</name>
    <name type="common">Moraxella anatipestifer</name>
    <dbReference type="NCBI Taxonomy" id="34085"/>
    <lineage>
        <taxon>Bacteria</taxon>
        <taxon>Pseudomonadati</taxon>
        <taxon>Bacteroidota</taxon>
        <taxon>Flavobacteriia</taxon>
        <taxon>Flavobacteriales</taxon>
        <taxon>Weeksellaceae</taxon>
        <taxon>Riemerella</taxon>
    </lineage>
</organism>
<protein>
    <submittedName>
        <fullName evidence="5">Shikimate dehydrogenase</fullName>
    </submittedName>
</protein>
<evidence type="ECO:0000313" key="5">
    <source>
        <dbReference type="EMBL" id="MCW0523180.1"/>
    </source>
</evidence>
<dbReference type="CDD" id="cd01065">
    <property type="entry name" value="NAD_bind_Shikimate_DH"/>
    <property type="match status" value="1"/>
</dbReference>
<evidence type="ECO:0000256" key="2">
    <source>
        <dbReference type="ARBA" id="ARBA00023002"/>
    </source>
</evidence>
<dbReference type="InterPro" id="IPR022893">
    <property type="entry name" value="Shikimate_DH_fam"/>
</dbReference>
<evidence type="ECO:0000313" key="6">
    <source>
        <dbReference type="Proteomes" id="UP001207440"/>
    </source>
</evidence>
<sequence length="248" mass="28297">MVIRNEFMGKHLGLIGRNISYSFSQKYFEAKFKKLFIKDISYHILDLPSIEGVTELWSNPRLVGFNVTIPYKVEIINYLDELSEEAQAIGAVNTVSIKEGKKIGYNTDAYGFERTLDLHLKPTHQKTLVLGDGGVAKAVKFVLERKGIPYLVVSRRGTINFEQLTKEHLSEYQIIIQCTPVGTYPNVEDCVPFPFDGLSDEHLVLDLIYNPERTKLIKEAQKRGVKTANGLFMLEQQAEKAWEIWNLV</sequence>
<dbReference type="InterPro" id="IPR013708">
    <property type="entry name" value="Shikimate_DH-bd_N"/>
</dbReference>
<dbReference type="GO" id="GO:0009073">
    <property type="term" value="P:aromatic amino acid family biosynthetic process"/>
    <property type="evidence" value="ECO:0007669"/>
    <property type="project" value="UniProtKB-KW"/>
</dbReference>
<dbReference type="GO" id="GO:0004764">
    <property type="term" value="F:shikimate 3-dehydrogenase (NADP+) activity"/>
    <property type="evidence" value="ECO:0007669"/>
    <property type="project" value="InterPro"/>
</dbReference>
<gene>
    <name evidence="5" type="ORF">OKE68_02460</name>
</gene>
<keyword evidence="3" id="KW-0057">Aromatic amino acid biosynthesis</keyword>
<accession>A0AAP3EUI0</accession>
<evidence type="ECO:0000256" key="1">
    <source>
        <dbReference type="ARBA" id="ARBA00004871"/>
    </source>
</evidence>
<dbReference type="PANTHER" id="PTHR21089:SF1">
    <property type="entry name" value="BIFUNCTIONAL 3-DEHYDROQUINATE DEHYDRATASE_SHIKIMATE DEHYDROGENASE, CHLOROPLASTIC"/>
    <property type="match status" value="1"/>
</dbReference>
<dbReference type="GO" id="GO:0009423">
    <property type="term" value="P:chorismate biosynthetic process"/>
    <property type="evidence" value="ECO:0007669"/>
    <property type="project" value="TreeGrafter"/>
</dbReference>
<proteinExistence type="predicted"/>
<dbReference type="GO" id="GO:0050661">
    <property type="term" value="F:NADP binding"/>
    <property type="evidence" value="ECO:0007669"/>
    <property type="project" value="TreeGrafter"/>
</dbReference>
<dbReference type="RefSeq" id="WP_081276896.1">
    <property type="nucleotide sequence ID" value="NZ_CP029760.1"/>
</dbReference>
<dbReference type="GO" id="GO:0005829">
    <property type="term" value="C:cytosol"/>
    <property type="evidence" value="ECO:0007669"/>
    <property type="project" value="TreeGrafter"/>
</dbReference>
<comment type="caution">
    <text evidence="5">The sequence shown here is derived from an EMBL/GenBank/DDBJ whole genome shotgun (WGS) entry which is preliminary data.</text>
</comment>
<dbReference type="AlphaFoldDB" id="A0AAP3EUI0"/>
<dbReference type="SUPFAM" id="SSF51735">
    <property type="entry name" value="NAD(P)-binding Rossmann-fold domains"/>
    <property type="match status" value="1"/>
</dbReference>
<dbReference type="Gene3D" id="3.40.50.720">
    <property type="entry name" value="NAD(P)-binding Rossmann-like Domain"/>
    <property type="match status" value="1"/>
</dbReference>
<feature type="domain" description="Shikimate dehydrogenase substrate binding N-terminal" evidence="4">
    <location>
        <begin position="14"/>
        <end position="95"/>
    </location>
</feature>
<dbReference type="InterPro" id="IPR036291">
    <property type="entry name" value="NAD(P)-bd_dom_sf"/>
</dbReference>
<dbReference type="PANTHER" id="PTHR21089">
    <property type="entry name" value="SHIKIMATE DEHYDROGENASE"/>
    <property type="match status" value="1"/>
</dbReference>
<dbReference type="Proteomes" id="UP001207440">
    <property type="component" value="Unassembled WGS sequence"/>
</dbReference>
<dbReference type="Pfam" id="PF08501">
    <property type="entry name" value="Shikimate_dh_N"/>
    <property type="match status" value="1"/>
</dbReference>
<evidence type="ECO:0000259" key="4">
    <source>
        <dbReference type="Pfam" id="PF08501"/>
    </source>
</evidence>
<keyword evidence="2" id="KW-0560">Oxidoreductase</keyword>
<dbReference type="EMBL" id="JAOZYT010000009">
    <property type="protein sequence ID" value="MCW0523180.1"/>
    <property type="molecule type" value="Genomic_DNA"/>
</dbReference>
<comment type="pathway">
    <text evidence="1">Metabolic intermediate biosynthesis; chorismate biosynthesis; chorismate from D-erythrose 4-phosphate and phosphoenolpyruvate: step 4/7.</text>
</comment>
<dbReference type="GO" id="GO:0019632">
    <property type="term" value="P:shikimate metabolic process"/>
    <property type="evidence" value="ECO:0007669"/>
    <property type="project" value="TreeGrafter"/>
</dbReference>
<evidence type="ECO:0000256" key="3">
    <source>
        <dbReference type="ARBA" id="ARBA00023141"/>
    </source>
</evidence>
<dbReference type="Gene3D" id="3.40.50.10860">
    <property type="entry name" value="Leucine Dehydrogenase, chain A, domain 1"/>
    <property type="match status" value="1"/>
</dbReference>
<name>A0AAP3EUI0_RIEAN</name>